<feature type="domain" description="PKD/Chitinase" evidence="2">
    <location>
        <begin position="422"/>
        <end position="512"/>
    </location>
</feature>
<name>A0ABS0AGM1_9GAMM</name>
<dbReference type="PANTHER" id="PTHR46182">
    <property type="entry name" value="FI19480P1"/>
    <property type="match status" value="1"/>
</dbReference>
<protein>
    <submittedName>
        <fullName evidence="3">PKD domain-containing protein</fullName>
    </submittedName>
</protein>
<dbReference type="RefSeq" id="WP_194855566.1">
    <property type="nucleotide sequence ID" value="NZ_ARXR01000007.1"/>
</dbReference>
<proteinExistence type="predicted"/>
<dbReference type="Pfam" id="PF22352">
    <property type="entry name" value="K319L-like_PKD"/>
    <property type="match status" value="6"/>
</dbReference>
<dbReference type="InterPro" id="IPR000601">
    <property type="entry name" value="PKD_dom"/>
</dbReference>
<dbReference type="EMBL" id="ARXR01000007">
    <property type="protein sequence ID" value="MBF5052656.1"/>
    <property type="molecule type" value="Genomic_DNA"/>
</dbReference>
<feature type="domain" description="PKD/Chitinase" evidence="2">
    <location>
        <begin position="327"/>
        <end position="415"/>
    </location>
</feature>
<dbReference type="SMART" id="SM00089">
    <property type="entry name" value="PKD"/>
    <property type="match status" value="8"/>
</dbReference>
<dbReference type="Pfam" id="PF18911">
    <property type="entry name" value="PKD_4"/>
    <property type="match status" value="2"/>
</dbReference>
<dbReference type="InterPro" id="IPR013783">
    <property type="entry name" value="Ig-like_fold"/>
</dbReference>
<dbReference type="PROSITE" id="PS51257">
    <property type="entry name" value="PROKAR_LIPOPROTEIN"/>
    <property type="match status" value="1"/>
</dbReference>
<evidence type="ECO:0000256" key="1">
    <source>
        <dbReference type="SAM" id="MobiDB-lite"/>
    </source>
</evidence>
<accession>A0ABS0AGM1</accession>
<dbReference type="Proteomes" id="UP000644441">
    <property type="component" value="Unassembled WGS sequence"/>
</dbReference>
<feature type="domain" description="PKD/Chitinase" evidence="2">
    <location>
        <begin position="706"/>
        <end position="796"/>
    </location>
</feature>
<dbReference type="InterPro" id="IPR029865">
    <property type="entry name" value="KIAA0319-like"/>
</dbReference>
<keyword evidence="4" id="KW-1185">Reference proteome</keyword>
<feature type="domain" description="PKD/Chitinase" evidence="2">
    <location>
        <begin position="137"/>
        <end position="225"/>
    </location>
</feature>
<evidence type="ECO:0000313" key="4">
    <source>
        <dbReference type="Proteomes" id="UP000644441"/>
    </source>
</evidence>
<feature type="domain" description="PKD/Chitinase" evidence="2">
    <location>
        <begin position="42"/>
        <end position="130"/>
    </location>
</feature>
<feature type="domain" description="PKD/Chitinase" evidence="2">
    <location>
        <begin position="517"/>
        <end position="605"/>
    </location>
</feature>
<dbReference type="PANTHER" id="PTHR46182:SF2">
    <property type="entry name" value="FI19480P1"/>
    <property type="match status" value="1"/>
</dbReference>
<feature type="region of interest" description="Disordered" evidence="1">
    <location>
        <begin position="20"/>
        <end position="49"/>
    </location>
</feature>
<dbReference type="Gene3D" id="2.60.40.10">
    <property type="entry name" value="Immunoglobulins"/>
    <property type="match status" value="8"/>
</dbReference>
<gene>
    <name evidence="3" type="ORF">ISO4_01258</name>
</gene>
<feature type="domain" description="PKD/Chitinase" evidence="2">
    <location>
        <begin position="612"/>
        <end position="701"/>
    </location>
</feature>
<evidence type="ECO:0000259" key="2">
    <source>
        <dbReference type="SMART" id="SM00089"/>
    </source>
</evidence>
<dbReference type="SUPFAM" id="SSF49299">
    <property type="entry name" value="PKD domain"/>
    <property type="match status" value="8"/>
</dbReference>
<dbReference type="InterPro" id="IPR035986">
    <property type="entry name" value="PKD_dom_sf"/>
</dbReference>
<organism evidence="3 4">
    <name type="scientific">Alloalcanivorax venustensis ISO4</name>
    <dbReference type="NCBI Taxonomy" id="1177184"/>
    <lineage>
        <taxon>Bacteria</taxon>
        <taxon>Pseudomonadati</taxon>
        <taxon>Pseudomonadota</taxon>
        <taxon>Gammaproteobacteria</taxon>
        <taxon>Oceanospirillales</taxon>
        <taxon>Alcanivoracaceae</taxon>
        <taxon>Alloalcanivorax</taxon>
    </lineage>
</organism>
<sequence length="927" mass="95140">MIRRIGYGLLTGLILSGCGGGSSDSSAPAPDGGSGTSNNAPVAQVGADQNVKVGDTVTLDGSASRDPDGDTLSYHWEITTLPESSAATLTEVSTPKPRFPADASGRYVVTLVVNDGQADSEAASVEVVAAVQNSAPVADAGPDQNVATGTTVQLDGRDSSDADGDTLTYQWSFTNRPASSTADLQEVDTVQPSFTPDQDGEYRLALVVNDGLVDSSADEVVIMATTANSAPVADAGADQNVVAGDTVTLDGSKSSDADGDALSYHWRFVSRPGGSAATLGDTETARPSFQADAAGDYVIELIVNDGEAEGTPDNVTVTAAEANSVPVADAGADQAVVAGDRVTLDGQDSQDADGDRLTYQWQFVSTPDGSLASLDDADTVAPSFEADLPGSYVISLVVSDGEDESEAVRVTVTATERNAAPIANPGDDQEVVEGETVRLDGSASSDANGDELSYQWRFVSRPDGSSASLSDPSSVSPEFVADQPGTFVLELVVSDGALDSTAQTATITATRANVKPVADAGADQAVVEGTTVTLDGSASSDADGDTLTYTWRFVSTPSGSAAGLSDTDAVAPTFTADIAGSYLVALVVNDGEKDSAEDRITVTAAEANAAPVADAGRDQNAMTGTLVTLDGSNSSDADGDTLVYQWSFVSRPSGSAATLVDGASATPAFTPDLDGTYVLELAVDDGELEGTDRVQVTSETANSAPVADAGADATVYTGNRVELDGSGSSDADGDTLTYAWSLSSLPAGSGVSLRDAATARPSFTPDVAGDYVAKLTVNDGEATSEEDTVRITALEPTLAMEQYDEGDVFNPPSWRNVGLPYTSNSSIDRACTGTCGTIELARFRLEAQGQSYSLRNVQVTRVDGGPLPAGLNARFSGISSGQTIEADETLSFSLLVEHVDASVQVEFAFLVDETGDAFSSRYTLNLR</sequence>
<reference evidence="3 4" key="1">
    <citation type="submission" date="2012-09" db="EMBL/GenBank/DDBJ databases">
        <title>Genome Sequence of alkane-degrading Bacterium Alcanivorax venustensis ISO4.</title>
        <authorList>
            <person name="Lai Q."/>
            <person name="Shao Z."/>
        </authorList>
    </citation>
    <scope>NUCLEOTIDE SEQUENCE [LARGE SCALE GENOMIC DNA]</scope>
    <source>
        <strain evidence="3 4">ISO4</strain>
    </source>
</reference>
<comment type="caution">
    <text evidence="3">The sequence shown here is derived from an EMBL/GenBank/DDBJ whole genome shotgun (WGS) entry which is preliminary data.</text>
</comment>
<evidence type="ECO:0000313" key="3">
    <source>
        <dbReference type="EMBL" id="MBF5052656.1"/>
    </source>
</evidence>
<dbReference type="InterPro" id="IPR022409">
    <property type="entry name" value="PKD/Chitinase_dom"/>
</dbReference>
<feature type="domain" description="PKD/Chitinase" evidence="2">
    <location>
        <begin position="232"/>
        <end position="322"/>
    </location>
</feature>